<comment type="function">
    <text evidence="10">Catalyzes the phosphorylation of the position 2 hydroxy group of 4-diphosphocytidyl-2C-methyl-D-erythritol.</text>
</comment>
<dbReference type="InterPro" id="IPR020568">
    <property type="entry name" value="Ribosomal_Su5_D2-typ_SF"/>
</dbReference>
<keyword evidence="7 10" id="KW-0067">ATP-binding</keyword>
<feature type="active site" evidence="10">
    <location>
        <position position="143"/>
    </location>
</feature>
<organism evidence="13 14">
    <name type="scientific">Sneathiella chinensis</name>
    <dbReference type="NCBI Taxonomy" id="349750"/>
    <lineage>
        <taxon>Bacteria</taxon>
        <taxon>Pseudomonadati</taxon>
        <taxon>Pseudomonadota</taxon>
        <taxon>Alphaproteobacteria</taxon>
        <taxon>Sneathiellales</taxon>
        <taxon>Sneathiellaceae</taxon>
        <taxon>Sneathiella</taxon>
    </lineage>
</organism>
<name>A0ABQ5U351_9PROT</name>
<dbReference type="RefSeq" id="WP_169559684.1">
    <property type="nucleotide sequence ID" value="NZ_BSNF01000001.1"/>
</dbReference>
<dbReference type="InterPro" id="IPR036554">
    <property type="entry name" value="GHMP_kinase_C_sf"/>
</dbReference>
<reference evidence="13" key="2">
    <citation type="submission" date="2023-01" db="EMBL/GenBank/DDBJ databases">
        <title>Draft genome sequence of Sneathiella chinensis strain NBRC 103408.</title>
        <authorList>
            <person name="Sun Q."/>
            <person name="Mori K."/>
        </authorList>
    </citation>
    <scope>NUCLEOTIDE SEQUENCE</scope>
    <source>
        <strain evidence="13">NBRC 103408</strain>
    </source>
</reference>
<evidence type="ECO:0000256" key="5">
    <source>
        <dbReference type="ARBA" id="ARBA00022741"/>
    </source>
</evidence>
<dbReference type="Gene3D" id="3.30.230.10">
    <property type="match status" value="1"/>
</dbReference>
<dbReference type="SUPFAM" id="SSF55060">
    <property type="entry name" value="GHMP Kinase, C-terminal domain"/>
    <property type="match status" value="1"/>
</dbReference>
<comment type="pathway">
    <text evidence="10">Isoprenoid biosynthesis; isopentenyl diphosphate biosynthesis via DXP pathway; isopentenyl diphosphate from 1-deoxy-D-xylulose 5-phosphate: step 3/6.</text>
</comment>
<protein>
    <recommendedName>
        <fullName evidence="3 10">4-diphosphocytidyl-2-C-methyl-D-erythritol kinase</fullName>
        <shortName evidence="10">CMK</shortName>
        <ecNumber evidence="2 10">2.7.1.148</ecNumber>
    </recommendedName>
    <alternativeName>
        <fullName evidence="9 10">4-(cytidine-5'-diphospho)-2-C-methyl-D-erythritol kinase</fullName>
    </alternativeName>
</protein>
<accession>A0ABQ5U351</accession>
<dbReference type="PANTHER" id="PTHR43527">
    <property type="entry name" value="4-DIPHOSPHOCYTIDYL-2-C-METHYL-D-ERYTHRITOL KINASE, CHLOROPLASTIC"/>
    <property type="match status" value="1"/>
</dbReference>
<evidence type="ECO:0000259" key="12">
    <source>
        <dbReference type="Pfam" id="PF08544"/>
    </source>
</evidence>
<reference evidence="13" key="1">
    <citation type="journal article" date="2014" name="Int. J. Syst. Evol. Microbiol.">
        <title>Complete genome of a new Firmicutes species belonging to the dominant human colonic microbiota ('Ruminococcus bicirculans') reveals two chromosomes and a selective capacity to utilize plant glucans.</title>
        <authorList>
            <consortium name="NISC Comparative Sequencing Program"/>
            <person name="Wegmann U."/>
            <person name="Louis P."/>
            <person name="Goesmann A."/>
            <person name="Henrissat B."/>
            <person name="Duncan S.H."/>
            <person name="Flint H.J."/>
        </authorList>
    </citation>
    <scope>NUCLEOTIDE SEQUENCE</scope>
    <source>
        <strain evidence="13">NBRC 103408</strain>
    </source>
</reference>
<evidence type="ECO:0000256" key="10">
    <source>
        <dbReference type="HAMAP-Rule" id="MF_00061"/>
    </source>
</evidence>
<dbReference type="NCBIfam" id="NF011202">
    <property type="entry name" value="PRK14608.1"/>
    <property type="match status" value="1"/>
</dbReference>
<dbReference type="InterPro" id="IPR006204">
    <property type="entry name" value="GHMP_kinase_N_dom"/>
</dbReference>
<dbReference type="NCBIfam" id="TIGR00154">
    <property type="entry name" value="ispE"/>
    <property type="match status" value="1"/>
</dbReference>
<dbReference type="Proteomes" id="UP001161409">
    <property type="component" value="Unassembled WGS sequence"/>
</dbReference>
<feature type="active site" evidence="10">
    <location>
        <position position="14"/>
    </location>
</feature>
<feature type="binding site" evidence="10">
    <location>
        <begin position="101"/>
        <end position="111"/>
    </location>
    <ligand>
        <name>ATP</name>
        <dbReference type="ChEBI" id="CHEBI:30616"/>
    </ligand>
</feature>
<evidence type="ECO:0000259" key="11">
    <source>
        <dbReference type="Pfam" id="PF00288"/>
    </source>
</evidence>
<dbReference type="HAMAP" id="MF_00061">
    <property type="entry name" value="IspE"/>
    <property type="match status" value="1"/>
</dbReference>
<comment type="catalytic activity">
    <reaction evidence="10">
        <text>4-CDP-2-C-methyl-D-erythritol + ATP = 4-CDP-2-C-methyl-D-erythritol 2-phosphate + ADP + H(+)</text>
        <dbReference type="Rhea" id="RHEA:18437"/>
        <dbReference type="ChEBI" id="CHEBI:15378"/>
        <dbReference type="ChEBI" id="CHEBI:30616"/>
        <dbReference type="ChEBI" id="CHEBI:57823"/>
        <dbReference type="ChEBI" id="CHEBI:57919"/>
        <dbReference type="ChEBI" id="CHEBI:456216"/>
        <dbReference type="EC" id="2.7.1.148"/>
    </reaction>
</comment>
<keyword evidence="14" id="KW-1185">Reference proteome</keyword>
<dbReference type="PIRSF" id="PIRSF010376">
    <property type="entry name" value="IspE"/>
    <property type="match status" value="1"/>
</dbReference>
<keyword evidence="5 10" id="KW-0547">Nucleotide-binding</keyword>
<evidence type="ECO:0000256" key="2">
    <source>
        <dbReference type="ARBA" id="ARBA00012052"/>
    </source>
</evidence>
<feature type="domain" description="GHMP kinase C-terminal" evidence="12">
    <location>
        <begin position="217"/>
        <end position="277"/>
    </location>
</feature>
<dbReference type="GO" id="GO:0016301">
    <property type="term" value="F:kinase activity"/>
    <property type="evidence" value="ECO:0007669"/>
    <property type="project" value="UniProtKB-KW"/>
</dbReference>
<keyword evidence="4 10" id="KW-0808">Transferase</keyword>
<evidence type="ECO:0000256" key="8">
    <source>
        <dbReference type="ARBA" id="ARBA00023229"/>
    </source>
</evidence>
<evidence type="ECO:0000256" key="9">
    <source>
        <dbReference type="ARBA" id="ARBA00032554"/>
    </source>
</evidence>
<comment type="caution">
    <text evidence="13">The sequence shown here is derived from an EMBL/GenBank/DDBJ whole genome shotgun (WGS) entry which is preliminary data.</text>
</comment>
<evidence type="ECO:0000256" key="7">
    <source>
        <dbReference type="ARBA" id="ARBA00022840"/>
    </source>
</evidence>
<comment type="similarity">
    <text evidence="1 10">Belongs to the GHMP kinase family. IspE subfamily.</text>
</comment>
<proteinExistence type="inferred from homology"/>
<dbReference type="Gene3D" id="3.30.70.890">
    <property type="entry name" value="GHMP kinase, C-terminal domain"/>
    <property type="match status" value="1"/>
</dbReference>
<keyword evidence="6 10" id="KW-0418">Kinase</keyword>
<evidence type="ECO:0000256" key="4">
    <source>
        <dbReference type="ARBA" id="ARBA00022679"/>
    </source>
</evidence>
<gene>
    <name evidence="10 13" type="primary">ispE</name>
    <name evidence="13" type="ORF">GCM10007924_09300</name>
</gene>
<dbReference type="SUPFAM" id="SSF54211">
    <property type="entry name" value="Ribosomal protein S5 domain 2-like"/>
    <property type="match status" value="1"/>
</dbReference>
<dbReference type="PANTHER" id="PTHR43527:SF2">
    <property type="entry name" value="4-DIPHOSPHOCYTIDYL-2-C-METHYL-D-ERYTHRITOL KINASE, CHLOROPLASTIC"/>
    <property type="match status" value="1"/>
</dbReference>
<dbReference type="EMBL" id="BSNF01000001">
    <property type="protein sequence ID" value="GLQ05709.1"/>
    <property type="molecule type" value="Genomic_DNA"/>
</dbReference>
<sequence length="293" mass="30324">MTQPGNLFEVAPPKINLFLHVTGRREDGYHLLESLAVFLTHGDRVSAQADTAVSLAVAGPFAAPLQGDGSNLVTQAAALLQSRYPQAAGAGARLTLKKVLPVASGIGGGSADAAATLRLLNRLWGLGLGREALSALGEELGADVPVCVRGRPALMSGIGETLIDVPGLPEAGILLVNPGVEVSTPQVFKALGPLKGARPVPDFSGVSFAGLIDGLRQCENDLQPAAIRLCPEIKQVLAVLDGLEGARLTRMSGSGATCFALFSSEEEARQAAQKIASDHPRWWGMAGRLDTGA</sequence>
<dbReference type="InterPro" id="IPR004424">
    <property type="entry name" value="IspE"/>
</dbReference>
<evidence type="ECO:0000256" key="6">
    <source>
        <dbReference type="ARBA" id="ARBA00022777"/>
    </source>
</evidence>
<dbReference type="InterPro" id="IPR013750">
    <property type="entry name" value="GHMP_kinase_C_dom"/>
</dbReference>
<dbReference type="Pfam" id="PF00288">
    <property type="entry name" value="GHMP_kinases_N"/>
    <property type="match status" value="1"/>
</dbReference>
<dbReference type="Pfam" id="PF08544">
    <property type="entry name" value="GHMP_kinases_C"/>
    <property type="match status" value="1"/>
</dbReference>
<dbReference type="InterPro" id="IPR014721">
    <property type="entry name" value="Ribsml_uS5_D2-typ_fold_subgr"/>
</dbReference>
<keyword evidence="8 10" id="KW-0414">Isoprene biosynthesis</keyword>
<dbReference type="EC" id="2.7.1.148" evidence="2 10"/>
<evidence type="ECO:0000256" key="1">
    <source>
        <dbReference type="ARBA" id="ARBA00009684"/>
    </source>
</evidence>
<evidence type="ECO:0000256" key="3">
    <source>
        <dbReference type="ARBA" id="ARBA00017473"/>
    </source>
</evidence>
<feature type="domain" description="GHMP kinase N-terminal" evidence="11">
    <location>
        <begin position="71"/>
        <end position="150"/>
    </location>
</feature>
<evidence type="ECO:0000313" key="14">
    <source>
        <dbReference type="Proteomes" id="UP001161409"/>
    </source>
</evidence>
<evidence type="ECO:0000313" key="13">
    <source>
        <dbReference type="EMBL" id="GLQ05709.1"/>
    </source>
</evidence>